<sequence length="140" mass="15109">MHGSCNCGAVTVEADIVHDGKLNGITCHCRNCKKSSGAGGCFIMPVPLEKVTFAGPIMHYADKDTDSGRTVDRHFCAVCGSPIYGLAKEAIPGVALVRITLFDEFATSPPKPAVELYTRDRWVWDEPIPGAQQVPVSMEM</sequence>
<dbReference type="STRING" id="1367422.A0A178Z8W2"/>
<keyword evidence="7" id="KW-1185">Reference proteome</keyword>
<comment type="similarity">
    <text evidence="1">Belongs to the Gfa family.</text>
</comment>
<comment type="caution">
    <text evidence="6">The sequence shown here is derived from an EMBL/GenBank/DDBJ whole genome shotgun (WGS) entry which is preliminary data.</text>
</comment>
<keyword evidence="2" id="KW-0479">Metal-binding</keyword>
<dbReference type="SUPFAM" id="SSF51316">
    <property type="entry name" value="Mss4-like"/>
    <property type="match status" value="1"/>
</dbReference>
<keyword evidence="4" id="KW-0456">Lyase</keyword>
<name>A0A178Z8W2_9EURO</name>
<keyword evidence="3" id="KW-0862">Zinc</keyword>
<evidence type="ECO:0000256" key="2">
    <source>
        <dbReference type="ARBA" id="ARBA00022723"/>
    </source>
</evidence>
<dbReference type="InterPro" id="IPR011057">
    <property type="entry name" value="Mss4-like_sf"/>
</dbReference>
<reference evidence="6 7" key="1">
    <citation type="submission" date="2016-04" db="EMBL/GenBank/DDBJ databases">
        <title>Draft genome of Fonsecaea erecta CBS 125763.</title>
        <authorList>
            <person name="Weiss V.A."/>
            <person name="Vicente V.A."/>
            <person name="Raittz R.T."/>
            <person name="Moreno L.F."/>
            <person name="De Souza E.M."/>
            <person name="Pedrosa F.O."/>
            <person name="Steffens M.B."/>
            <person name="Faoro H."/>
            <person name="Tadra-Sfeir M.Z."/>
            <person name="Najafzadeh M.J."/>
            <person name="Felipe M.S."/>
            <person name="Teixeira M."/>
            <person name="Sun J."/>
            <person name="Xi L."/>
            <person name="Gomes R."/>
            <person name="De Azevedo C.M."/>
            <person name="Salgado C.G."/>
            <person name="Da Silva M.B."/>
            <person name="Nascimento M.F."/>
            <person name="Queiroz-Telles F."/>
            <person name="Attili D.S."/>
            <person name="Gorbushina A."/>
        </authorList>
    </citation>
    <scope>NUCLEOTIDE SEQUENCE [LARGE SCALE GENOMIC DNA]</scope>
    <source>
        <strain evidence="6 7">CBS 125763</strain>
    </source>
</reference>
<accession>A0A178Z8W2</accession>
<evidence type="ECO:0000256" key="1">
    <source>
        <dbReference type="ARBA" id="ARBA00005495"/>
    </source>
</evidence>
<dbReference type="AlphaFoldDB" id="A0A178Z8W2"/>
<dbReference type="GO" id="GO:0016846">
    <property type="term" value="F:carbon-sulfur lyase activity"/>
    <property type="evidence" value="ECO:0007669"/>
    <property type="project" value="InterPro"/>
</dbReference>
<dbReference type="GO" id="GO:0046872">
    <property type="term" value="F:metal ion binding"/>
    <property type="evidence" value="ECO:0007669"/>
    <property type="project" value="UniProtKB-KW"/>
</dbReference>
<dbReference type="PROSITE" id="PS51891">
    <property type="entry name" value="CENP_V_GFA"/>
    <property type="match status" value="1"/>
</dbReference>
<protein>
    <recommendedName>
        <fullName evidence="5">CENP-V/GFA domain-containing protein</fullName>
    </recommendedName>
</protein>
<evidence type="ECO:0000313" key="6">
    <source>
        <dbReference type="EMBL" id="OAP56224.1"/>
    </source>
</evidence>
<dbReference type="PANTHER" id="PTHR33337">
    <property type="entry name" value="GFA DOMAIN-CONTAINING PROTEIN"/>
    <property type="match status" value="1"/>
</dbReference>
<dbReference type="Proteomes" id="UP000078343">
    <property type="component" value="Unassembled WGS sequence"/>
</dbReference>
<dbReference type="EMBL" id="LVYI01000009">
    <property type="protein sequence ID" value="OAP56224.1"/>
    <property type="molecule type" value="Genomic_DNA"/>
</dbReference>
<dbReference type="RefSeq" id="XP_018689591.1">
    <property type="nucleotide sequence ID" value="XM_018840910.1"/>
</dbReference>
<dbReference type="GeneID" id="30013571"/>
<dbReference type="Pfam" id="PF04828">
    <property type="entry name" value="GFA"/>
    <property type="match status" value="1"/>
</dbReference>
<dbReference type="PANTHER" id="PTHR33337:SF40">
    <property type="entry name" value="CENP-V_GFA DOMAIN-CONTAINING PROTEIN-RELATED"/>
    <property type="match status" value="1"/>
</dbReference>
<feature type="domain" description="CENP-V/GFA" evidence="5">
    <location>
        <begin position="1"/>
        <end position="125"/>
    </location>
</feature>
<dbReference type="InterPro" id="IPR006913">
    <property type="entry name" value="CENP-V/GFA"/>
</dbReference>
<proteinExistence type="inferred from homology"/>
<evidence type="ECO:0000256" key="3">
    <source>
        <dbReference type="ARBA" id="ARBA00022833"/>
    </source>
</evidence>
<gene>
    <name evidence="6" type="ORF">AYL99_09403</name>
</gene>
<dbReference type="OrthoDB" id="406544at2759"/>
<dbReference type="Gene3D" id="3.90.1590.10">
    <property type="entry name" value="glutathione-dependent formaldehyde- activating enzyme (gfa)"/>
    <property type="match status" value="1"/>
</dbReference>
<evidence type="ECO:0000256" key="4">
    <source>
        <dbReference type="ARBA" id="ARBA00023239"/>
    </source>
</evidence>
<evidence type="ECO:0000259" key="5">
    <source>
        <dbReference type="PROSITE" id="PS51891"/>
    </source>
</evidence>
<evidence type="ECO:0000313" key="7">
    <source>
        <dbReference type="Proteomes" id="UP000078343"/>
    </source>
</evidence>
<organism evidence="6 7">
    <name type="scientific">Fonsecaea erecta</name>
    <dbReference type="NCBI Taxonomy" id="1367422"/>
    <lineage>
        <taxon>Eukaryota</taxon>
        <taxon>Fungi</taxon>
        <taxon>Dikarya</taxon>
        <taxon>Ascomycota</taxon>
        <taxon>Pezizomycotina</taxon>
        <taxon>Eurotiomycetes</taxon>
        <taxon>Chaetothyriomycetidae</taxon>
        <taxon>Chaetothyriales</taxon>
        <taxon>Herpotrichiellaceae</taxon>
        <taxon>Fonsecaea</taxon>
    </lineage>
</organism>